<accession>A0ABV7ZSZ6</accession>
<dbReference type="EMBL" id="JBHRYR010000002">
    <property type="protein sequence ID" value="MFC3851663.1"/>
    <property type="molecule type" value="Genomic_DNA"/>
</dbReference>
<gene>
    <name evidence="2" type="ORF">ACFOOG_02355</name>
</gene>
<dbReference type="InterPro" id="IPR010916">
    <property type="entry name" value="TonB_box_CS"/>
</dbReference>
<comment type="caution">
    <text evidence="2">The sequence shown here is derived from an EMBL/GenBank/DDBJ whole genome shotgun (WGS) entry which is preliminary data.</text>
</comment>
<dbReference type="PROSITE" id="PS51257">
    <property type="entry name" value="PROKAR_LIPOPROTEIN"/>
    <property type="match status" value="1"/>
</dbReference>
<dbReference type="PROSITE" id="PS00430">
    <property type="entry name" value="TONB_DEPENDENT_REC_1"/>
    <property type="match status" value="1"/>
</dbReference>
<keyword evidence="1" id="KW-0732">Signal</keyword>
<proteinExistence type="predicted"/>
<evidence type="ECO:0000313" key="2">
    <source>
        <dbReference type="EMBL" id="MFC3851663.1"/>
    </source>
</evidence>
<evidence type="ECO:0000313" key="3">
    <source>
        <dbReference type="Proteomes" id="UP001595617"/>
    </source>
</evidence>
<sequence>MTLTRTLCIALLFLLATLQGCLAQTESENIKTKGIAATMTVVTKGAWGGSADVKVTLRAGSGFGGTNIELSSGDTLSVRANGRSYRLSKHTDLFSVYYLAKVPEVYHNTEFVVSFNREEDTSAPSSTTALPEPFNITSEQNQTYNYKDKIPIHWEPSQPRSTMQLSYTLTCRQGSSSSLIVFTRGIPDSGSYNLNLHSHFADEDPFDSCRGEATLNRRLAGTLDPNFGAGGSIMGIQERTLKFKLDMSDG</sequence>
<keyword evidence="3" id="KW-1185">Reference proteome</keyword>
<name>A0ABV7ZSZ6_9GAMM</name>
<reference evidence="3" key="1">
    <citation type="journal article" date="2019" name="Int. J. Syst. Evol. Microbiol.">
        <title>The Global Catalogue of Microorganisms (GCM) 10K type strain sequencing project: providing services to taxonomists for standard genome sequencing and annotation.</title>
        <authorList>
            <consortium name="The Broad Institute Genomics Platform"/>
            <consortium name="The Broad Institute Genome Sequencing Center for Infectious Disease"/>
            <person name="Wu L."/>
            <person name="Ma J."/>
        </authorList>
    </citation>
    <scope>NUCLEOTIDE SEQUENCE [LARGE SCALE GENOMIC DNA]</scope>
    <source>
        <strain evidence="3">IBRC 10765</strain>
    </source>
</reference>
<organism evidence="2 3">
    <name type="scientific">Saccharospirillum mangrovi</name>
    <dbReference type="NCBI Taxonomy" id="2161747"/>
    <lineage>
        <taxon>Bacteria</taxon>
        <taxon>Pseudomonadati</taxon>
        <taxon>Pseudomonadota</taxon>
        <taxon>Gammaproteobacteria</taxon>
        <taxon>Oceanospirillales</taxon>
        <taxon>Saccharospirillaceae</taxon>
        <taxon>Saccharospirillum</taxon>
    </lineage>
</organism>
<evidence type="ECO:0000256" key="1">
    <source>
        <dbReference type="SAM" id="SignalP"/>
    </source>
</evidence>
<protein>
    <submittedName>
        <fullName evidence="2">Uncharacterized protein</fullName>
    </submittedName>
</protein>
<feature type="chain" id="PRO_5045219679" evidence="1">
    <location>
        <begin position="24"/>
        <end position="250"/>
    </location>
</feature>
<feature type="signal peptide" evidence="1">
    <location>
        <begin position="1"/>
        <end position="23"/>
    </location>
</feature>
<dbReference type="RefSeq" id="WP_380692923.1">
    <property type="nucleotide sequence ID" value="NZ_JBHRYR010000002.1"/>
</dbReference>
<dbReference type="Proteomes" id="UP001595617">
    <property type="component" value="Unassembled WGS sequence"/>
</dbReference>